<dbReference type="AlphaFoldDB" id="A0A433QJF2"/>
<reference evidence="2 3" key="1">
    <citation type="journal article" date="2018" name="New Phytol.">
        <title>Phylogenomics of Endogonaceae and evolution of mycorrhizas within Mucoromycota.</title>
        <authorList>
            <person name="Chang Y."/>
            <person name="Desiro A."/>
            <person name="Na H."/>
            <person name="Sandor L."/>
            <person name="Lipzen A."/>
            <person name="Clum A."/>
            <person name="Barry K."/>
            <person name="Grigoriev I.V."/>
            <person name="Martin F.M."/>
            <person name="Stajich J.E."/>
            <person name="Smith M.E."/>
            <person name="Bonito G."/>
            <person name="Spatafora J.W."/>
        </authorList>
    </citation>
    <scope>NUCLEOTIDE SEQUENCE [LARGE SCALE GENOMIC DNA]</scope>
    <source>
        <strain evidence="2 3">AD002</strain>
    </source>
</reference>
<keyword evidence="3" id="KW-1185">Reference proteome</keyword>
<accession>A0A433QJF2</accession>
<gene>
    <name evidence="2" type="ORF">BC938DRAFT_480082</name>
</gene>
<proteinExistence type="predicted"/>
<name>A0A433QJF2_9FUNG</name>
<evidence type="ECO:0000313" key="3">
    <source>
        <dbReference type="Proteomes" id="UP000274822"/>
    </source>
</evidence>
<comment type="caution">
    <text evidence="2">The sequence shown here is derived from an EMBL/GenBank/DDBJ whole genome shotgun (WGS) entry which is preliminary data.</text>
</comment>
<sequence>MYTISWPFPARRSLHRLMNAEDASAWLPISRWETTSREGKPSLQPRPRQHDKSRPINLLFV</sequence>
<dbReference type="Proteomes" id="UP000274822">
    <property type="component" value="Unassembled WGS sequence"/>
</dbReference>
<protein>
    <submittedName>
        <fullName evidence="2">Uncharacterized protein</fullName>
    </submittedName>
</protein>
<evidence type="ECO:0000256" key="1">
    <source>
        <dbReference type="SAM" id="MobiDB-lite"/>
    </source>
</evidence>
<evidence type="ECO:0000313" key="2">
    <source>
        <dbReference type="EMBL" id="RUS29907.1"/>
    </source>
</evidence>
<feature type="region of interest" description="Disordered" evidence="1">
    <location>
        <begin position="35"/>
        <end position="61"/>
    </location>
</feature>
<dbReference type="EMBL" id="RBNJ01004518">
    <property type="protein sequence ID" value="RUS29907.1"/>
    <property type="molecule type" value="Genomic_DNA"/>
</dbReference>
<organism evidence="2 3">
    <name type="scientific">Jimgerdemannia flammicorona</name>
    <dbReference type="NCBI Taxonomy" id="994334"/>
    <lineage>
        <taxon>Eukaryota</taxon>
        <taxon>Fungi</taxon>
        <taxon>Fungi incertae sedis</taxon>
        <taxon>Mucoromycota</taxon>
        <taxon>Mucoromycotina</taxon>
        <taxon>Endogonomycetes</taxon>
        <taxon>Endogonales</taxon>
        <taxon>Endogonaceae</taxon>
        <taxon>Jimgerdemannia</taxon>
    </lineage>
</organism>